<feature type="region of interest" description="Disordered" evidence="1">
    <location>
        <begin position="1"/>
        <end position="20"/>
    </location>
</feature>
<evidence type="ECO:0000313" key="2">
    <source>
        <dbReference type="EMBL" id="KAF6838264.1"/>
    </source>
</evidence>
<dbReference type="EMBL" id="WIGO01000020">
    <property type="protein sequence ID" value="KAF6838264.1"/>
    <property type="molecule type" value="Genomic_DNA"/>
</dbReference>
<feature type="compositionally biased region" description="Low complexity" evidence="1">
    <location>
        <begin position="1"/>
        <end position="16"/>
    </location>
</feature>
<dbReference type="Proteomes" id="UP000654918">
    <property type="component" value="Unassembled WGS sequence"/>
</dbReference>
<sequence>MSSISTLQSPPTSPTTGQWSEHLVNTLLSPSNNHQPLTAAALTGSERAPRADPTICTPFATPSVGPPAAPPPTLPVKTAHLRAAFRRPRAHHFWQKRYRLTQTPVDIL</sequence>
<evidence type="ECO:0000256" key="1">
    <source>
        <dbReference type="SAM" id="MobiDB-lite"/>
    </source>
</evidence>
<reference evidence="2" key="1">
    <citation type="journal article" date="2020" name="Phytopathology">
        <title>Genome Sequence Resources of Colletotrichum truncatum, C. plurivorum, C. musicola, and C. sojae: Four Species Pathogenic to Soybean (Glycine max).</title>
        <authorList>
            <person name="Rogerio F."/>
            <person name="Boufleur T.R."/>
            <person name="Ciampi-Guillardi M."/>
            <person name="Sukno S.A."/>
            <person name="Thon M.R."/>
            <person name="Massola Junior N.S."/>
            <person name="Baroncelli R."/>
        </authorList>
    </citation>
    <scope>NUCLEOTIDE SEQUENCE</scope>
    <source>
        <strain evidence="2">LFN00145</strain>
    </source>
</reference>
<accession>A0A8H6NLX2</accession>
<evidence type="ECO:0000313" key="3">
    <source>
        <dbReference type="Proteomes" id="UP000654918"/>
    </source>
</evidence>
<dbReference type="AlphaFoldDB" id="A0A8H6NLX2"/>
<proteinExistence type="predicted"/>
<feature type="region of interest" description="Disordered" evidence="1">
    <location>
        <begin position="43"/>
        <end position="73"/>
    </location>
</feature>
<keyword evidence="3" id="KW-1185">Reference proteome</keyword>
<gene>
    <name evidence="2" type="ORF">CPLU01_02625</name>
</gene>
<protein>
    <submittedName>
        <fullName evidence="2">Uncharacterized protein</fullName>
    </submittedName>
</protein>
<organism evidence="2 3">
    <name type="scientific">Colletotrichum plurivorum</name>
    <dbReference type="NCBI Taxonomy" id="2175906"/>
    <lineage>
        <taxon>Eukaryota</taxon>
        <taxon>Fungi</taxon>
        <taxon>Dikarya</taxon>
        <taxon>Ascomycota</taxon>
        <taxon>Pezizomycotina</taxon>
        <taxon>Sordariomycetes</taxon>
        <taxon>Hypocreomycetidae</taxon>
        <taxon>Glomerellales</taxon>
        <taxon>Glomerellaceae</taxon>
        <taxon>Colletotrichum</taxon>
        <taxon>Colletotrichum orchidearum species complex</taxon>
    </lineage>
</organism>
<comment type="caution">
    <text evidence="2">The sequence shown here is derived from an EMBL/GenBank/DDBJ whole genome shotgun (WGS) entry which is preliminary data.</text>
</comment>
<name>A0A8H6NLX2_9PEZI</name>
<feature type="compositionally biased region" description="Pro residues" evidence="1">
    <location>
        <begin position="64"/>
        <end position="73"/>
    </location>
</feature>